<gene>
    <name evidence="3" type="ORF">M0813_18272</name>
</gene>
<evidence type="ECO:0000313" key="4">
    <source>
        <dbReference type="Proteomes" id="UP001150062"/>
    </source>
</evidence>
<keyword evidence="2" id="KW-0472">Membrane</keyword>
<evidence type="ECO:0000256" key="1">
    <source>
        <dbReference type="SAM" id="MobiDB-lite"/>
    </source>
</evidence>
<reference evidence="3" key="1">
    <citation type="submission" date="2022-08" db="EMBL/GenBank/DDBJ databases">
        <title>Novel sulfate-reducing endosymbionts in the free-living metamonad Anaeramoeba.</title>
        <authorList>
            <person name="Jerlstrom-Hultqvist J."/>
            <person name="Cepicka I."/>
            <person name="Gallot-Lavallee L."/>
            <person name="Salas-Leiva D."/>
            <person name="Curtis B.A."/>
            <person name="Zahonova K."/>
            <person name="Pipaliya S."/>
            <person name="Dacks J."/>
            <person name="Roger A.J."/>
        </authorList>
    </citation>
    <scope>NUCLEOTIDE SEQUENCE</scope>
    <source>
        <strain evidence="3">Schooner1</strain>
    </source>
</reference>
<keyword evidence="2" id="KW-1133">Transmembrane helix</keyword>
<evidence type="ECO:0000313" key="3">
    <source>
        <dbReference type="EMBL" id="KAJ6247638.1"/>
    </source>
</evidence>
<evidence type="ECO:0000256" key="2">
    <source>
        <dbReference type="SAM" id="Phobius"/>
    </source>
</evidence>
<organism evidence="3 4">
    <name type="scientific">Anaeramoeba flamelloides</name>
    <dbReference type="NCBI Taxonomy" id="1746091"/>
    <lineage>
        <taxon>Eukaryota</taxon>
        <taxon>Metamonada</taxon>
        <taxon>Anaeramoebidae</taxon>
        <taxon>Anaeramoeba</taxon>
    </lineage>
</organism>
<dbReference type="Proteomes" id="UP001150062">
    <property type="component" value="Unassembled WGS sequence"/>
</dbReference>
<feature type="transmembrane region" description="Helical" evidence="2">
    <location>
        <begin position="160"/>
        <end position="178"/>
    </location>
</feature>
<proteinExistence type="predicted"/>
<sequence>MENTRFWSKVAENNENLLNWNSLRIISQSDGKTYIVGNLNDSIILQTENPLNNINGKDAVILNYGKITKFIKSKSIKLIELSEKFRITKKHFFCKPQSNTRIRKEFALSLIDPKYELIERYQYLNNAYKFKKIQDELSQERAQERKIKSYWKTLNKLQSFAINCFWIAIFLFGIFLNIKINGNIKYKRPLLFTLSPLIIVVGLVKSQETQALDDTPSPEKEVQNPDRNINNNK</sequence>
<protein>
    <submittedName>
        <fullName evidence="3">Uncharacterized protein</fullName>
    </submittedName>
</protein>
<name>A0ABQ8YSP2_9EUKA</name>
<dbReference type="EMBL" id="JAOAOG010000122">
    <property type="protein sequence ID" value="KAJ6247638.1"/>
    <property type="molecule type" value="Genomic_DNA"/>
</dbReference>
<keyword evidence="4" id="KW-1185">Reference proteome</keyword>
<feature type="region of interest" description="Disordered" evidence="1">
    <location>
        <begin position="211"/>
        <end position="233"/>
    </location>
</feature>
<comment type="caution">
    <text evidence="3">The sequence shown here is derived from an EMBL/GenBank/DDBJ whole genome shotgun (WGS) entry which is preliminary data.</text>
</comment>
<accession>A0ABQ8YSP2</accession>
<keyword evidence="2" id="KW-0812">Transmembrane</keyword>